<reference evidence="1 2" key="1">
    <citation type="submission" date="2019-03" db="EMBL/GenBank/DDBJ databases">
        <authorList>
            <person name="Nijsse B."/>
        </authorList>
    </citation>
    <scope>NUCLEOTIDE SEQUENCE [LARGE SCALE GENOMIC DNA]</scope>
    <source>
        <strain evidence="1">Desulfoluna butyratoxydans MSL71</strain>
    </source>
</reference>
<accession>A0A4U8YPX7</accession>
<gene>
    <name evidence="1" type="ORF">MSL71_35230</name>
</gene>
<protein>
    <submittedName>
        <fullName evidence="1">Uncharacterized protein</fullName>
    </submittedName>
</protein>
<dbReference type="AlphaFoldDB" id="A0A4U8YPX7"/>
<evidence type="ECO:0000313" key="2">
    <source>
        <dbReference type="Proteomes" id="UP000507962"/>
    </source>
</evidence>
<sequence length="155" mass="17550">MDIHIGIGIGPIRFGQEEESVTEHLGLPESREYIEFEDALGDGTKVLGYYGDGLVFNFDSDDDFRLSTIAVREPGHTLFGKDLFGLTKLQVLTHLAGHINEAPQEELHTEDDAPDYLLVEYVDQSLFLWFDADTLVEIEIGYRFENDEPVWPKSS</sequence>
<dbReference type="RefSeq" id="WP_180142890.1">
    <property type="nucleotide sequence ID" value="NZ_CAADHO010000006.1"/>
</dbReference>
<name>A0A4U8YPX7_9BACT</name>
<evidence type="ECO:0000313" key="1">
    <source>
        <dbReference type="EMBL" id="VFQ45861.1"/>
    </source>
</evidence>
<keyword evidence="2" id="KW-1185">Reference proteome</keyword>
<organism evidence="1 2">
    <name type="scientific">Desulfoluna butyratoxydans</name>
    <dbReference type="NCBI Taxonomy" id="231438"/>
    <lineage>
        <taxon>Bacteria</taxon>
        <taxon>Pseudomonadati</taxon>
        <taxon>Thermodesulfobacteriota</taxon>
        <taxon>Desulfobacteria</taxon>
        <taxon>Desulfobacterales</taxon>
        <taxon>Desulfolunaceae</taxon>
        <taxon>Desulfoluna</taxon>
    </lineage>
</organism>
<proteinExistence type="predicted"/>
<dbReference type="Proteomes" id="UP000507962">
    <property type="component" value="Unassembled WGS sequence"/>
</dbReference>
<dbReference type="EMBL" id="CAADHO010000006">
    <property type="protein sequence ID" value="VFQ45861.1"/>
    <property type="molecule type" value="Genomic_DNA"/>
</dbReference>